<accession>A0A350H7Y8</accession>
<organism evidence="1 2">
    <name type="scientific">candidate division WOR-3 bacterium</name>
    <dbReference type="NCBI Taxonomy" id="2052148"/>
    <lineage>
        <taxon>Bacteria</taxon>
        <taxon>Bacteria division WOR-3</taxon>
    </lineage>
</organism>
<gene>
    <name evidence="1" type="ORF">DCW38_00490</name>
</gene>
<reference evidence="1 2" key="1">
    <citation type="journal article" date="2018" name="Nat. Biotechnol.">
        <title>A standardized bacterial taxonomy based on genome phylogeny substantially revises the tree of life.</title>
        <authorList>
            <person name="Parks D.H."/>
            <person name="Chuvochina M."/>
            <person name="Waite D.W."/>
            <person name="Rinke C."/>
            <person name="Skarshewski A."/>
            <person name="Chaumeil P.A."/>
            <person name="Hugenholtz P."/>
        </authorList>
    </citation>
    <scope>NUCLEOTIDE SEQUENCE [LARGE SCALE GENOMIC DNA]</scope>
    <source>
        <strain evidence="1">UBA9956</strain>
    </source>
</reference>
<dbReference type="EMBL" id="DMZY01000016">
    <property type="protein sequence ID" value="HAV91654.1"/>
    <property type="molecule type" value="Genomic_DNA"/>
</dbReference>
<sequence>MGTTYLMSDMSGELEKEILAGIGNELKRWSKSVQVYDLSFSNESLYAGIVRECSKADKKAVFFFNEVNNKSPAYFFMKTWFLGYRNIEVNCIKEQWYAKPFTEKGGNLRKFDLVFGNVIDADAEKRARLLDDIAVTNIKSLVKTVEKNSEIPKENYIYYFLLETMNERGATYMIDNFSFLTYKNYFPVRKMLVDEGFLSRVYSIYGETYSRANIDPVMMVWDKMRSKGNDVIITNFKRVISLTNVQNITAYDLVRMAENAGRRVSVETIADNDYNLNISNYLPDENLSSSQRIEETVEKLKKSVDIISDKIDSLSRLIRFK</sequence>
<evidence type="ECO:0000313" key="1">
    <source>
        <dbReference type="EMBL" id="HAV91654.1"/>
    </source>
</evidence>
<dbReference type="SUPFAM" id="SSF53335">
    <property type="entry name" value="S-adenosyl-L-methionine-dependent methyltransferases"/>
    <property type="match status" value="1"/>
</dbReference>
<proteinExistence type="predicted"/>
<comment type="caution">
    <text evidence="1">The sequence shown here is derived from an EMBL/GenBank/DDBJ whole genome shotgun (WGS) entry which is preliminary data.</text>
</comment>
<name>A0A350H7Y8_UNCW3</name>
<protein>
    <submittedName>
        <fullName evidence="1">Uncharacterized protein</fullName>
    </submittedName>
</protein>
<dbReference type="InterPro" id="IPR029063">
    <property type="entry name" value="SAM-dependent_MTases_sf"/>
</dbReference>
<dbReference type="Gene3D" id="3.40.50.150">
    <property type="entry name" value="Vaccinia Virus protein VP39"/>
    <property type="match status" value="1"/>
</dbReference>
<dbReference type="Proteomes" id="UP000264062">
    <property type="component" value="Unassembled WGS sequence"/>
</dbReference>
<evidence type="ECO:0000313" key="2">
    <source>
        <dbReference type="Proteomes" id="UP000264062"/>
    </source>
</evidence>
<dbReference type="AlphaFoldDB" id="A0A350H7Y8"/>